<dbReference type="InterPro" id="IPR032308">
    <property type="entry name" value="TDBD"/>
</dbReference>
<dbReference type="GO" id="GO:0045892">
    <property type="term" value="P:negative regulation of DNA-templated transcription"/>
    <property type="evidence" value="ECO:0007669"/>
    <property type="project" value="TreeGrafter"/>
</dbReference>
<dbReference type="GO" id="GO:0005634">
    <property type="term" value="C:nucleus"/>
    <property type="evidence" value="ECO:0007669"/>
    <property type="project" value="UniProtKB-SubCell"/>
</dbReference>
<comment type="function">
    <text evidence="4">Acts as a negative regulator of abscisic acid (ABA) response.</text>
</comment>
<dbReference type="EMBL" id="CP136891">
    <property type="protein sequence ID" value="WOK97921.1"/>
    <property type="molecule type" value="Genomic_DNA"/>
</dbReference>
<reference evidence="7 8" key="1">
    <citation type="submission" date="2023-10" db="EMBL/GenBank/DDBJ databases">
        <title>Chromosome-scale genome assembly provides insights into flower coloration mechanisms of Canna indica.</title>
        <authorList>
            <person name="Li C."/>
        </authorList>
    </citation>
    <scope>NUCLEOTIDE SEQUENCE [LARGE SCALE GENOMIC DNA]</scope>
    <source>
        <tissue evidence="7">Flower</tissue>
    </source>
</reference>
<feature type="region of interest" description="Disordered" evidence="5">
    <location>
        <begin position="1"/>
        <end position="26"/>
    </location>
</feature>
<protein>
    <recommendedName>
        <fullName evidence="4">Ninja-family protein</fullName>
    </recommendedName>
    <alternativeName>
        <fullName evidence="4">ABI-binding protein</fullName>
    </alternativeName>
</protein>
<dbReference type="InterPro" id="IPR031307">
    <property type="entry name" value="Ninja_fam"/>
</dbReference>
<keyword evidence="3 4" id="KW-0539">Nucleus</keyword>
<dbReference type="AlphaFoldDB" id="A0AAQ3JXD0"/>
<evidence type="ECO:0000256" key="2">
    <source>
        <dbReference type="ARBA" id="ARBA00006081"/>
    </source>
</evidence>
<feature type="region of interest" description="Disordered" evidence="5">
    <location>
        <begin position="368"/>
        <end position="398"/>
    </location>
</feature>
<feature type="region of interest" description="Disordered" evidence="5">
    <location>
        <begin position="113"/>
        <end position="227"/>
    </location>
</feature>
<organism evidence="7 8">
    <name type="scientific">Canna indica</name>
    <name type="common">Indian-shot</name>
    <dbReference type="NCBI Taxonomy" id="4628"/>
    <lineage>
        <taxon>Eukaryota</taxon>
        <taxon>Viridiplantae</taxon>
        <taxon>Streptophyta</taxon>
        <taxon>Embryophyta</taxon>
        <taxon>Tracheophyta</taxon>
        <taxon>Spermatophyta</taxon>
        <taxon>Magnoliopsida</taxon>
        <taxon>Liliopsida</taxon>
        <taxon>Zingiberales</taxon>
        <taxon>Cannaceae</taxon>
        <taxon>Canna</taxon>
    </lineage>
</organism>
<name>A0AAQ3JXD0_9LILI</name>
<evidence type="ECO:0000256" key="5">
    <source>
        <dbReference type="SAM" id="MobiDB-lite"/>
    </source>
</evidence>
<gene>
    <name evidence="7" type="ORF">Cni_G06629</name>
</gene>
<accession>A0AAQ3JXD0</accession>
<evidence type="ECO:0000313" key="7">
    <source>
        <dbReference type="EMBL" id="WOK97921.1"/>
    </source>
</evidence>
<feature type="compositionally biased region" description="Acidic residues" evidence="5">
    <location>
        <begin position="178"/>
        <end position="187"/>
    </location>
</feature>
<evidence type="ECO:0000259" key="6">
    <source>
        <dbReference type="Pfam" id="PF16135"/>
    </source>
</evidence>
<evidence type="ECO:0000256" key="4">
    <source>
        <dbReference type="RuleBase" id="RU369029"/>
    </source>
</evidence>
<sequence>MEDENGIELSLGLSYGGSSGKTKSRYSNLDHKIDEGSSSKVVGANVATSDVSLKNFFQTNTEKQDHYGKQSVSQPRENFWTDLRKVPLPVPDGSANIQSNQLQFMRYQEPFIASSKSTDVEEEKSGSKKRQLPSEEINFQKKHAPSVQHSEAAGKGPADTFVKVPHISASVDDGCSGENEDVAESEAEGSNSWLVSQREDSSKQSDLPKLSEKSASSGLTNQGQKQKIYVGKESNPEFGKMSFGIPLPHQPMTVMNAPYSLPVEVPPAVNMPNTSAFPAPCVMQLMPIANNELPMVQAVNGNNLQLAFGYSTVQLPRLETNSSWAFVSQSQHASSSVTKIHADGVPDSGCAETHVSGLIPHGSASTLAFEGKSSSTKGSGKHAMENGPSSSSQAEDEGKGINTLFRQRDIANAGEGSTFEGSHIRPGVAPNVKFGGCGSYPDLPWVSTTEPGPNGRTISGVTYKYSESQIKIVCACHGFHMSPEEFVMHASADAADPENNTFASFATTNPAASAQN</sequence>
<feature type="domain" description="Tify" evidence="6">
    <location>
        <begin position="471"/>
        <end position="502"/>
    </location>
</feature>
<evidence type="ECO:0000313" key="8">
    <source>
        <dbReference type="Proteomes" id="UP001327560"/>
    </source>
</evidence>
<keyword evidence="8" id="KW-1185">Reference proteome</keyword>
<dbReference type="GO" id="GO:0009867">
    <property type="term" value="P:jasmonic acid mediated signaling pathway"/>
    <property type="evidence" value="ECO:0007669"/>
    <property type="project" value="TreeGrafter"/>
</dbReference>
<dbReference type="Pfam" id="PF16135">
    <property type="entry name" value="TDBD"/>
    <property type="match status" value="1"/>
</dbReference>
<evidence type="ECO:0000256" key="1">
    <source>
        <dbReference type="ARBA" id="ARBA00004123"/>
    </source>
</evidence>
<proteinExistence type="inferred from homology"/>
<dbReference type="PANTHER" id="PTHR31413">
    <property type="entry name" value="AFP HOMOLOG 2"/>
    <property type="match status" value="1"/>
</dbReference>
<evidence type="ECO:0000256" key="3">
    <source>
        <dbReference type="ARBA" id="ARBA00023242"/>
    </source>
</evidence>
<comment type="similarity">
    <text evidence="2 4">Belongs to the Ninja family.</text>
</comment>
<dbReference type="Proteomes" id="UP001327560">
    <property type="component" value="Chromosome 2"/>
</dbReference>
<feature type="compositionally biased region" description="Polar residues" evidence="5">
    <location>
        <begin position="213"/>
        <end position="225"/>
    </location>
</feature>
<dbReference type="PANTHER" id="PTHR31413:SF12">
    <property type="entry name" value="AFP HOMOLOG 2"/>
    <property type="match status" value="1"/>
</dbReference>
<comment type="subcellular location">
    <subcellularLocation>
        <location evidence="1 4">Nucleus</location>
    </subcellularLocation>
</comment>